<dbReference type="EMBL" id="JBJJXI010000019">
    <property type="protein sequence ID" value="KAL3406001.1"/>
    <property type="molecule type" value="Genomic_DNA"/>
</dbReference>
<feature type="region of interest" description="Disordered" evidence="1">
    <location>
        <begin position="255"/>
        <end position="312"/>
    </location>
</feature>
<evidence type="ECO:0000256" key="2">
    <source>
        <dbReference type="SAM" id="SignalP"/>
    </source>
</evidence>
<feature type="signal peptide" evidence="2">
    <location>
        <begin position="1"/>
        <end position="29"/>
    </location>
</feature>
<keyword evidence="2" id="KW-0732">Signal</keyword>
<evidence type="ECO:0000256" key="1">
    <source>
        <dbReference type="SAM" id="MobiDB-lite"/>
    </source>
</evidence>
<dbReference type="Proteomes" id="UP001627154">
    <property type="component" value="Unassembled WGS sequence"/>
</dbReference>
<feature type="compositionally biased region" description="Acidic residues" evidence="1">
    <location>
        <begin position="281"/>
        <end position="299"/>
    </location>
</feature>
<feature type="chain" id="PRO_5044760448" evidence="2">
    <location>
        <begin position="30"/>
        <end position="364"/>
    </location>
</feature>
<proteinExistence type="predicted"/>
<protein>
    <submittedName>
        <fullName evidence="3">Uncharacterized protein</fullName>
    </submittedName>
</protein>
<organism evidence="3 4">
    <name type="scientific">Trichogramma kaykai</name>
    <dbReference type="NCBI Taxonomy" id="54128"/>
    <lineage>
        <taxon>Eukaryota</taxon>
        <taxon>Metazoa</taxon>
        <taxon>Ecdysozoa</taxon>
        <taxon>Arthropoda</taxon>
        <taxon>Hexapoda</taxon>
        <taxon>Insecta</taxon>
        <taxon>Pterygota</taxon>
        <taxon>Neoptera</taxon>
        <taxon>Endopterygota</taxon>
        <taxon>Hymenoptera</taxon>
        <taxon>Apocrita</taxon>
        <taxon>Proctotrupomorpha</taxon>
        <taxon>Chalcidoidea</taxon>
        <taxon>Trichogrammatidae</taxon>
        <taxon>Trichogramma</taxon>
    </lineage>
</organism>
<evidence type="ECO:0000313" key="4">
    <source>
        <dbReference type="Proteomes" id="UP001627154"/>
    </source>
</evidence>
<sequence length="364" mass="39785">MTRHSSTMVLSRAATFIALLVFLIDSALCQSSSNDTLETTTPRPSSSLELETTISPIDDRIIEITTLDPSSTLERETTVGPVEDRINDSRINSTSEAEAILSCGSDTSNNNGTVKSKRETYEANFSLKAIQRALEDAFPGNDEKQLESMSRCIYNATVEVEKFLSDLLASVKGDNSSNNNKSDTSEANKKPAVNQQLDAIQKASLSIQSVFSSPDIQKELTGLLKSLVNIEKFNKDVSDIIDKLKDILDDVSKKLRENSGSPNTSKVEEPVDEAEARPIDSDDDDDDDEEPIVEDEDVLEPAKVSRDAPKFNCSSPLQYAIKVLSMDRDTDECGAKTEDPAQRCPCVTLLVEPSGSSDQARSKC</sequence>
<accession>A0ABD2XMQ4</accession>
<comment type="caution">
    <text evidence="3">The sequence shown here is derived from an EMBL/GenBank/DDBJ whole genome shotgun (WGS) entry which is preliminary data.</text>
</comment>
<keyword evidence="4" id="KW-1185">Reference proteome</keyword>
<evidence type="ECO:0000313" key="3">
    <source>
        <dbReference type="EMBL" id="KAL3406001.1"/>
    </source>
</evidence>
<dbReference type="AlphaFoldDB" id="A0ABD2XMQ4"/>
<name>A0ABD2XMQ4_9HYME</name>
<reference evidence="3 4" key="1">
    <citation type="journal article" date="2024" name="bioRxiv">
        <title>A reference genome for Trichogramma kaykai: A tiny desert-dwelling parasitoid wasp with competing sex-ratio distorters.</title>
        <authorList>
            <person name="Culotta J."/>
            <person name="Lindsey A.R."/>
        </authorList>
    </citation>
    <scope>NUCLEOTIDE SEQUENCE [LARGE SCALE GENOMIC DNA]</scope>
    <source>
        <strain evidence="3 4">KSX58</strain>
    </source>
</reference>
<gene>
    <name evidence="3" type="ORF">TKK_001406</name>
</gene>
<feature type="compositionally biased region" description="Basic and acidic residues" evidence="1">
    <location>
        <begin position="266"/>
        <end position="280"/>
    </location>
</feature>